<sequence>MRSASAMLLASVLLAPLLAAQNPPPHNNNVYVLRDGGTTGRMESITIPPIVGAPFSLTLITEWSRSLSGSGTMTLTNQRPIMRDGKGRIYQERWFLVPKGGTQKSEVEIVQIMDPVQHTWYNCAVRSKICELLNFNMRTDTVYKPSMGVSGPLPDGKGYRQHEELGTSNTSGEDVTGYRDILTLNPGVMGNDQPLVSTREFWYSSHLGINLISKVDSPTSGKQVFTVDRLTTSEPDPKFFEIPEGYRIVDHRKPESSGSN</sequence>
<dbReference type="EMBL" id="SHKW01000001">
    <property type="protein sequence ID" value="RZU42690.1"/>
    <property type="molecule type" value="Genomic_DNA"/>
</dbReference>
<keyword evidence="3" id="KW-1185">Reference proteome</keyword>
<evidence type="ECO:0000256" key="1">
    <source>
        <dbReference type="SAM" id="SignalP"/>
    </source>
</evidence>
<evidence type="ECO:0000313" key="3">
    <source>
        <dbReference type="Proteomes" id="UP000292958"/>
    </source>
</evidence>
<gene>
    <name evidence="2" type="ORF">BDD14_4282</name>
</gene>
<feature type="chain" id="PRO_5020300931" evidence="1">
    <location>
        <begin position="20"/>
        <end position="260"/>
    </location>
</feature>
<proteinExistence type="predicted"/>
<dbReference type="OrthoDB" id="115149at2"/>
<evidence type="ECO:0000313" key="2">
    <source>
        <dbReference type="EMBL" id="RZU42690.1"/>
    </source>
</evidence>
<reference evidence="2 3" key="1">
    <citation type="submission" date="2019-02" db="EMBL/GenBank/DDBJ databases">
        <title>Genomic Encyclopedia of Archaeal and Bacterial Type Strains, Phase II (KMG-II): from individual species to whole genera.</title>
        <authorList>
            <person name="Goeker M."/>
        </authorList>
    </citation>
    <scope>NUCLEOTIDE SEQUENCE [LARGE SCALE GENOMIC DNA]</scope>
    <source>
        <strain evidence="2 3">DSM 18101</strain>
    </source>
</reference>
<protein>
    <submittedName>
        <fullName evidence="2">Uncharacterized protein</fullName>
    </submittedName>
</protein>
<dbReference type="AlphaFoldDB" id="A0A4Q7YY29"/>
<keyword evidence="1" id="KW-0732">Signal</keyword>
<feature type="signal peptide" evidence="1">
    <location>
        <begin position="1"/>
        <end position="19"/>
    </location>
</feature>
<organism evidence="2 3">
    <name type="scientific">Edaphobacter modestus</name>
    <dbReference type="NCBI Taxonomy" id="388466"/>
    <lineage>
        <taxon>Bacteria</taxon>
        <taxon>Pseudomonadati</taxon>
        <taxon>Acidobacteriota</taxon>
        <taxon>Terriglobia</taxon>
        <taxon>Terriglobales</taxon>
        <taxon>Acidobacteriaceae</taxon>
        <taxon>Edaphobacter</taxon>
    </lineage>
</organism>
<dbReference type="RefSeq" id="WP_130420676.1">
    <property type="nucleotide sequence ID" value="NZ_SHKW01000001.1"/>
</dbReference>
<comment type="caution">
    <text evidence="2">The sequence shown here is derived from an EMBL/GenBank/DDBJ whole genome shotgun (WGS) entry which is preliminary data.</text>
</comment>
<accession>A0A4Q7YY29</accession>
<name>A0A4Q7YY29_9BACT</name>
<dbReference type="Proteomes" id="UP000292958">
    <property type="component" value="Unassembled WGS sequence"/>
</dbReference>